<dbReference type="KEGG" id="dalk:DSCA_07480"/>
<organism evidence="5 6">
    <name type="scientific">Desulfosarcina alkanivorans</name>
    <dbReference type="NCBI Taxonomy" id="571177"/>
    <lineage>
        <taxon>Bacteria</taxon>
        <taxon>Pseudomonadati</taxon>
        <taxon>Thermodesulfobacteriota</taxon>
        <taxon>Desulfobacteria</taxon>
        <taxon>Desulfobacterales</taxon>
        <taxon>Desulfosarcinaceae</taxon>
        <taxon>Desulfosarcina</taxon>
    </lineage>
</organism>
<dbReference type="InterPro" id="IPR006839">
    <property type="entry name" value="DarP"/>
</dbReference>
<keyword evidence="4" id="KW-0694">RNA-binding</keyword>
<dbReference type="EMBL" id="AP021874">
    <property type="protein sequence ID" value="BBO66818.1"/>
    <property type="molecule type" value="Genomic_DNA"/>
</dbReference>
<dbReference type="PANTHER" id="PTHR38101">
    <property type="entry name" value="UPF0307 PROTEIN YJGA"/>
    <property type="match status" value="1"/>
</dbReference>
<evidence type="ECO:0000256" key="3">
    <source>
        <dbReference type="ARBA" id="ARBA00022730"/>
    </source>
</evidence>
<evidence type="ECO:0000313" key="6">
    <source>
        <dbReference type="Proteomes" id="UP000427906"/>
    </source>
</evidence>
<dbReference type="RefSeq" id="WP_167527587.1">
    <property type="nucleotide sequence ID" value="NZ_AP021874.1"/>
</dbReference>
<keyword evidence="3" id="KW-0699">rRNA-binding</keyword>
<accession>A0A5K7YCF2</accession>
<dbReference type="NCBIfam" id="NF003593">
    <property type="entry name" value="PRK05255.1-1"/>
    <property type="match status" value="1"/>
</dbReference>
<dbReference type="GO" id="GO:0042254">
    <property type="term" value="P:ribosome biogenesis"/>
    <property type="evidence" value="ECO:0007669"/>
    <property type="project" value="UniProtKB-KW"/>
</dbReference>
<gene>
    <name evidence="5" type="ORF">DSCA_07480</name>
</gene>
<sequence>MDTDEKIGKSRTQLKREAAALQKLGEKLVTLSEEQLSRMALPDALMAAITVIRPMTSRGARRRQLQYIGTIMRSVDTEPIEKALLEIEQGDYRRAKAFHRIESWRDRLVAGEDAVLEKILETFPDADRQRLGQLVRSARREKKKSAPPKSARNLFRYLKDLDAGG</sequence>
<keyword evidence="2" id="KW-0690">Ribosome biogenesis</keyword>
<dbReference type="PIRSF" id="PIRSF016183">
    <property type="entry name" value="UCP016183"/>
    <property type="match status" value="1"/>
</dbReference>
<dbReference type="Gene3D" id="1.10.60.30">
    <property type="entry name" value="PSPTO4464-like domains"/>
    <property type="match status" value="2"/>
</dbReference>
<dbReference type="Proteomes" id="UP000427906">
    <property type="component" value="Chromosome"/>
</dbReference>
<dbReference type="AlphaFoldDB" id="A0A5K7YCF2"/>
<dbReference type="SUPFAM" id="SSF158710">
    <property type="entry name" value="PSPTO4464-like"/>
    <property type="match status" value="1"/>
</dbReference>
<dbReference type="GO" id="GO:0005829">
    <property type="term" value="C:cytosol"/>
    <property type="evidence" value="ECO:0007669"/>
    <property type="project" value="TreeGrafter"/>
</dbReference>
<keyword evidence="6" id="KW-1185">Reference proteome</keyword>
<reference evidence="5 6" key="1">
    <citation type="submission" date="2019-11" db="EMBL/GenBank/DDBJ databases">
        <title>Comparative genomics of hydrocarbon-degrading Desulfosarcina strains.</title>
        <authorList>
            <person name="Watanabe M."/>
            <person name="Kojima H."/>
            <person name="Fukui M."/>
        </authorList>
    </citation>
    <scope>NUCLEOTIDE SEQUENCE [LARGE SCALE GENOMIC DNA]</scope>
    <source>
        <strain evidence="5 6">PL12</strain>
    </source>
</reference>
<dbReference type="Pfam" id="PF04751">
    <property type="entry name" value="DarP"/>
    <property type="match status" value="1"/>
</dbReference>
<dbReference type="GO" id="GO:0019843">
    <property type="term" value="F:rRNA binding"/>
    <property type="evidence" value="ECO:0007669"/>
    <property type="project" value="UniProtKB-KW"/>
</dbReference>
<dbReference type="PANTHER" id="PTHR38101:SF1">
    <property type="entry name" value="UPF0307 PROTEIN YJGA"/>
    <property type="match status" value="1"/>
</dbReference>
<dbReference type="HAMAP" id="MF_00765">
    <property type="entry name" value="DarP"/>
    <property type="match status" value="1"/>
</dbReference>
<name>A0A5K7YCF2_9BACT</name>
<proteinExistence type="inferred from homology"/>
<evidence type="ECO:0000313" key="5">
    <source>
        <dbReference type="EMBL" id="BBO66818.1"/>
    </source>
</evidence>
<dbReference type="CDD" id="cd16331">
    <property type="entry name" value="YjgA-like"/>
    <property type="match status" value="1"/>
</dbReference>
<evidence type="ECO:0000256" key="1">
    <source>
        <dbReference type="ARBA" id="ARBA00022490"/>
    </source>
</evidence>
<keyword evidence="1" id="KW-0963">Cytoplasm</keyword>
<protein>
    <submittedName>
        <fullName evidence="5">UPF0307 protein</fullName>
    </submittedName>
</protein>
<dbReference type="InterPro" id="IPR023153">
    <property type="entry name" value="DarP_sf"/>
</dbReference>
<evidence type="ECO:0000256" key="4">
    <source>
        <dbReference type="ARBA" id="ARBA00022884"/>
    </source>
</evidence>
<evidence type="ECO:0000256" key="2">
    <source>
        <dbReference type="ARBA" id="ARBA00022517"/>
    </source>
</evidence>